<name>A0A938BLJ9_9BACT</name>
<proteinExistence type="predicted"/>
<gene>
    <name evidence="1" type="ORF">FJZ00_09495</name>
</gene>
<dbReference type="Proteomes" id="UP000703893">
    <property type="component" value="Unassembled WGS sequence"/>
</dbReference>
<protein>
    <submittedName>
        <fullName evidence="1">Uncharacterized protein</fullName>
    </submittedName>
</protein>
<sequence length="184" mass="18947">MAGDAVYVSAKLAGSTFDFPDGSGIEIYRPDSLEMASVEALEGGGSGPEARYAAGTVQLAQTAGDTPRAGQKVSVTFTNRLGDKYAAFYLLKPEDIGESVQATLTKLADGLATVLASSASEDGRPFSEDYEVFANSTSPGSLTIQALSNDIDFETDGSGGLAVSRLVPLSVTVSGPLRVVAPED</sequence>
<dbReference type="AlphaFoldDB" id="A0A938BLJ9"/>
<organism evidence="1 2">
    <name type="scientific">Candidatus Tanganyikabacteria bacterium</name>
    <dbReference type="NCBI Taxonomy" id="2961651"/>
    <lineage>
        <taxon>Bacteria</taxon>
        <taxon>Bacillati</taxon>
        <taxon>Candidatus Sericytochromatia</taxon>
        <taxon>Candidatus Tanganyikabacteria</taxon>
    </lineage>
</organism>
<accession>A0A938BLJ9</accession>
<dbReference type="EMBL" id="VGJX01000552">
    <property type="protein sequence ID" value="MBM3275376.1"/>
    <property type="molecule type" value="Genomic_DNA"/>
</dbReference>
<comment type="caution">
    <text evidence="1">The sequence shown here is derived from an EMBL/GenBank/DDBJ whole genome shotgun (WGS) entry which is preliminary data.</text>
</comment>
<reference evidence="1 2" key="1">
    <citation type="submission" date="2019-03" db="EMBL/GenBank/DDBJ databases">
        <title>Lake Tanganyika Metagenome-Assembled Genomes (MAGs).</title>
        <authorList>
            <person name="Tran P."/>
        </authorList>
    </citation>
    <scope>NUCLEOTIDE SEQUENCE [LARGE SCALE GENOMIC DNA]</scope>
    <source>
        <strain evidence="1">K_DeepCast_65m_m2_236</strain>
    </source>
</reference>
<evidence type="ECO:0000313" key="1">
    <source>
        <dbReference type="EMBL" id="MBM3275376.1"/>
    </source>
</evidence>
<evidence type="ECO:0000313" key="2">
    <source>
        <dbReference type="Proteomes" id="UP000703893"/>
    </source>
</evidence>